<dbReference type="RefSeq" id="WP_176351787.1">
    <property type="nucleotide sequence ID" value="NZ_JABWDU010000001.1"/>
</dbReference>
<reference evidence="4 5" key="1">
    <citation type="submission" date="2020-06" db="EMBL/GenBank/DDBJ databases">
        <authorList>
            <person name="Grouzdev D.S."/>
        </authorList>
    </citation>
    <scope>NUCLEOTIDE SEQUENCE [LARGE SCALE GENOMIC DNA]</scope>
    <source>
        <strain evidence="4 5">HO-A22</strain>
    </source>
</reference>
<sequence>MHEIPIRSFAVSVVMLRQAGDTHEVLLLRRNGSLEGEWCQIAGAIEADETAWQAALREVNEETGLRPTRFYSADICEQFYEADRNAISLLPVFVGYVHSTAIVTLNAEHSDFRWPTFDEAVRLVPFAGQRKVLRHIQEEFVDREPSAWLQIREAEVVAANG</sequence>
<dbReference type="PROSITE" id="PS51462">
    <property type="entry name" value="NUDIX"/>
    <property type="match status" value="1"/>
</dbReference>
<keyword evidence="2" id="KW-0378">Hydrolase</keyword>
<protein>
    <submittedName>
        <fullName evidence="4">NUDIX domain-containing protein</fullName>
    </submittedName>
</protein>
<dbReference type="Pfam" id="PF00293">
    <property type="entry name" value="NUDIX"/>
    <property type="match status" value="1"/>
</dbReference>
<name>A0A7Y6ULH0_9HYPH</name>
<feature type="domain" description="Nudix hydrolase" evidence="3">
    <location>
        <begin position="6"/>
        <end position="137"/>
    </location>
</feature>
<dbReference type="InterPro" id="IPR020084">
    <property type="entry name" value="NUDIX_hydrolase_CS"/>
</dbReference>
<dbReference type="Proteomes" id="UP000520198">
    <property type="component" value="Unassembled WGS sequence"/>
</dbReference>
<evidence type="ECO:0000256" key="1">
    <source>
        <dbReference type="ARBA" id="ARBA00001946"/>
    </source>
</evidence>
<dbReference type="InterPro" id="IPR000086">
    <property type="entry name" value="NUDIX_hydrolase_dom"/>
</dbReference>
<dbReference type="AlphaFoldDB" id="A0A7Y6ULH0"/>
<dbReference type="GO" id="GO:0016787">
    <property type="term" value="F:hydrolase activity"/>
    <property type="evidence" value="ECO:0007669"/>
    <property type="project" value="UniProtKB-KW"/>
</dbReference>
<gene>
    <name evidence="4" type="ORF">HT585_04495</name>
</gene>
<comment type="caution">
    <text evidence="4">The sequence shown here is derived from an EMBL/GenBank/DDBJ whole genome shotgun (WGS) entry which is preliminary data.</text>
</comment>
<evidence type="ECO:0000313" key="5">
    <source>
        <dbReference type="Proteomes" id="UP000520198"/>
    </source>
</evidence>
<comment type="cofactor">
    <cofactor evidence="1">
        <name>Mg(2+)</name>
        <dbReference type="ChEBI" id="CHEBI:18420"/>
    </cofactor>
</comment>
<dbReference type="PANTHER" id="PTHR43736">
    <property type="entry name" value="ADP-RIBOSE PYROPHOSPHATASE"/>
    <property type="match status" value="1"/>
</dbReference>
<dbReference type="PANTHER" id="PTHR43736:SF1">
    <property type="entry name" value="DIHYDRONEOPTERIN TRIPHOSPHATE DIPHOSPHATASE"/>
    <property type="match status" value="1"/>
</dbReference>
<dbReference type="PROSITE" id="PS00893">
    <property type="entry name" value="NUDIX_BOX"/>
    <property type="match status" value="1"/>
</dbReference>
<dbReference type="CDD" id="cd04664">
    <property type="entry name" value="NUDIX_DHNTPase_like"/>
    <property type="match status" value="1"/>
</dbReference>
<organism evidence="4 5">
    <name type="scientific">Ensifer oleiphilus</name>
    <dbReference type="NCBI Taxonomy" id="2742698"/>
    <lineage>
        <taxon>Bacteria</taxon>
        <taxon>Pseudomonadati</taxon>
        <taxon>Pseudomonadota</taxon>
        <taxon>Alphaproteobacteria</taxon>
        <taxon>Hyphomicrobiales</taxon>
        <taxon>Rhizobiaceae</taxon>
        <taxon>Sinorhizobium/Ensifer group</taxon>
        <taxon>Ensifer</taxon>
    </lineage>
</organism>
<accession>A0A7Y6ULH0</accession>
<dbReference type="InterPro" id="IPR015797">
    <property type="entry name" value="NUDIX_hydrolase-like_dom_sf"/>
</dbReference>
<evidence type="ECO:0000313" key="4">
    <source>
        <dbReference type="EMBL" id="NVD38102.1"/>
    </source>
</evidence>
<evidence type="ECO:0000259" key="3">
    <source>
        <dbReference type="PROSITE" id="PS51462"/>
    </source>
</evidence>
<proteinExistence type="predicted"/>
<keyword evidence="5" id="KW-1185">Reference proteome</keyword>
<dbReference type="EMBL" id="JABWDU010000001">
    <property type="protein sequence ID" value="NVD38102.1"/>
    <property type="molecule type" value="Genomic_DNA"/>
</dbReference>
<evidence type="ECO:0000256" key="2">
    <source>
        <dbReference type="ARBA" id="ARBA00022801"/>
    </source>
</evidence>
<dbReference type="Gene3D" id="3.90.79.10">
    <property type="entry name" value="Nucleoside Triphosphate Pyrophosphohydrolase"/>
    <property type="match status" value="1"/>
</dbReference>
<dbReference type="SUPFAM" id="SSF55811">
    <property type="entry name" value="Nudix"/>
    <property type="match status" value="1"/>
</dbReference>